<dbReference type="InterPro" id="IPR050903">
    <property type="entry name" value="Bact_Chemotaxis_MeTrfase"/>
</dbReference>
<feature type="domain" description="CheR-type methyltransferase" evidence="8">
    <location>
        <begin position="14"/>
        <end position="286"/>
    </location>
</feature>
<evidence type="ECO:0000313" key="10">
    <source>
        <dbReference type="Proteomes" id="UP000198854"/>
    </source>
</evidence>
<protein>
    <recommendedName>
        <fullName evidence="6">Chemotaxis protein methyltransferase</fullName>
        <ecNumber evidence="6">2.1.1.80</ecNumber>
    </recommendedName>
</protein>
<dbReference type="PIRSF" id="PIRSF000410">
    <property type="entry name" value="CheR"/>
    <property type="match status" value="1"/>
</dbReference>
<evidence type="ECO:0000256" key="5">
    <source>
        <dbReference type="ARBA" id="ARBA00022691"/>
    </source>
</evidence>
<feature type="binding site" evidence="7">
    <location>
        <position position="157"/>
    </location>
    <ligand>
        <name>S-adenosyl-L-methionine</name>
        <dbReference type="ChEBI" id="CHEBI:59789"/>
    </ligand>
</feature>
<dbReference type="InterPro" id="IPR029063">
    <property type="entry name" value="SAM-dependent_MTases_sf"/>
</dbReference>
<accession>A0A1G7XEU2</accession>
<dbReference type="CDD" id="cd02440">
    <property type="entry name" value="AdoMet_MTases"/>
    <property type="match status" value="1"/>
</dbReference>
<dbReference type="SMART" id="SM00138">
    <property type="entry name" value="MeTrc"/>
    <property type="match status" value="1"/>
</dbReference>
<dbReference type="OrthoDB" id="9816309at2"/>
<gene>
    <name evidence="9" type="ORF">SAMN04488136_103121</name>
</gene>
<dbReference type="InterPro" id="IPR000780">
    <property type="entry name" value="CheR_MeTrfase"/>
</dbReference>
<dbReference type="STRING" id="861298.SAMN04488136_103121"/>
<sequence length="286" mass="33590">MGRVLMRSSDISRPGGQEFEFTEKDFKYIQWFLHKNVGIFLSDQKRAMVYGRISRQLRALKLRSFEEYQKKIESDTATRIDFINSLTTNKTHFFREFHHFEYFEKVMLDEWRHMGKKRIRIWSAGCSTGEEPYSFIASLCKEGALEWCDDLEILASDLDTSVLKKAALGEYTNDALSSIPPQYLRPCFLKGVGNNEGKIKFAKAFQRLVRFKQINLLENWPIHDKFDLISCRNVMIYFDKPTQEKLIRRYHEQLNPQGVLFIGHSETIGECAELFHNLGNTIYVKQ</sequence>
<evidence type="ECO:0000256" key="6">
    <source>
        <dbReference type="PIRNR" id="PIRNR000410"/>
    </source>
</evidence>
<keyword evidence="10" id="KW-1185">Reference proteome</keyword>
<dbReference type="EC" id="2.1.1.80" evidence="6"/>
<reference evidence="9 10" key="1">
    <citation type="submission" date="2016-10" db="EMBL/GenBank/DDBJ databases">
        <authorList>
            <person name="de Groot N.N."/>
        </authorList>
    </citation>
    <scope>NUCLEOTIDE SEQUENCE [LARGE SCALE GENOMIC DNA]</scope>
    <source>
        <strain evidence="9 10">CGMCC 1.10228</strain>
    </source>
</reference>
<dbReference type="PROSITE" id="PS50123">
    <property type="entry name" value="CHER"/>
    <property type="match status" value="1"/>
</dbReference>
<evidence type="ECO:0000256" key="1">
    <source>
        <dbReference type="ARBA" id="ARBA00001541"/>
    </source>
</evidence>
<dbReference type="AlphaFoldDB" id="A0A1G7XEU2"/>
<feature type="binding site" evidence="7">
    <location>
        <position position="131"/>
    </location>
    <ligand>
        <name>S-adenosyl-L-methionine</name>
        <dbReference type="ChEBI" id="CHEBI:59789"/>
    </ligand>
</feature>
<dbReference type="PRINTS" id="PR00996">
    <property type="entry name" value="CHERMTFRASE"/>
</dbReference>
<organism evidence="9 10">
    <name type="scientific">Vibrio xiamenensis</name>
    <dbReference type="NCBI Taxonomy" id="861298"/>
    <lineage>
        <taxon>Bacteria</taxon>
        <taxon>Pseudomonadati</taxon>
        <taxon>Pseudomonadota</taxon>
        <taxon>Gammaproteobacteria</taxon>
        <taxon>Vibrionales</taxon>
        <taxon>Vibrionaceae</taxon>
        <taxon>Vibrio</taxon>
    </lineage>
</organism>
<keyword evidence="3 6" id="KW-0489">Methyltransferase</keyword>
<proteinExistence type="predicted"/>
<comment type="function">
    <text evidence="2 6">Methylation of the membrane-bound methyl-accepting chemotaxis proteins (MCP) to form gamma-glutamyl methyl ester residues in MCP.</text>
</comment>
<dbReference type="InterPro" id="IPR026024">
    <property type="entry name" value="Chemotaxis_MeTrfase_CheR"/>
</dbReference>
<dbReference type="Pfam" id="PF03705">
    <property type="entry name" value="CheR_N"/>
    <property type="match status" value="1"/>
</dbReference>
<keyword evidence="4 6" id="KW-0808">Transferase</keyword>
<dbReference type="PANTHER" id="PTHR24422">
    <property type="entry name" value="CHEMOTAXIS PROTEIN METHYLTRANSFERASE"/>
    <property type="match status" value="1"/>
</dbReference>
<evidence type="ECO:0000256" key="3">
    <source>
        <dbReference type="ARBA" id="ARBA00022603"/>
    </source>
</evidence>
<feature type="binding site" evidence="7">
    <location>
        <position position="89"/>
    </location>
    <ligand>
        <name>S-adenosyl-L-methionine</name>
        <dbReference type="ChEBI" id="CHEBI:59789"/>
    </ligand>
</feature>
<dbReference type="GO" id="GO:0008983">
    <property type="term" value="F:protein-glutamate O-methyltransferase activity"/>
    <property type="evidence" value="ECO:0007669"/>
    <property type="project" value="UniProtKB-EC"/>
</dbReference>
<dbReference type="InterPro" id="IPR022641">
    <property type="entry name" value="CheR_N"/>
</dbReference>
<dbReference type="Proteomes" id="UP000198854">
    <property type="component" value="Unassembled WGS sequence"/>
</dbReference>
<dbReference type="EMBL" id="FNDD01000003">
    <property type="protein sequence ID" value="SDG82742.1"/>
    <property type="molecule type" value="Genomic_DNA"/>
</dbReference>
<feature type="binding site" evidence="7">
    <location>
        <begin position="232"/>
        <end position="233"/>
    </location>
    <ligand>
        <name>S-adenosyl-L-methionine</name>
        <dbReference type="ChEBI" id="CHEBI:59789"/>
    </ligand>
</feature>
<dbReference type="Gene3D" id="3.40.50.150">
    <property type="entry name" value="Vaccinia Virus protein VP39"/>
    <property type="match status" value="1"/>
</dbReference>
<dbReference type="GO" id="GO:0032259">
    <property type="term" value="P:methylation"/>
    <property type="evidence" value="ECO:0007669"/>
    <property type="project" value="UniProtKB-KW"/>
</dbReference>
<evidence type="ECO:0000313" key="9">
    <source>
        <dbReference type="EMBL" id="SDG82742.1"/>
    </source>
</evidence>
<evidence type="ECO:0000259" key="8">
    <source>
        <dbReference type="PROSITE" id="PS50123"/>
    </source>
</evidence>
<dbReference type="PANTHER" id="PTHR24422:SF19">
    <property type="entry name" value="CHEMOTAXIS PROTEIN METHYLTRANSFERASE"/>
    <property type="match status" value="1"/>
</dbReference>
<dbReference type="InterPro" id="IPR036804">
    <property type="entry name" value="CheR_N_sf"/>
</dbReference>
<dbReference type="InterPro" id="IPR022642">
    <property type="entry name" value="CheR_C"/>
</dbReference>
<dbReference type="SUPFAM" id="SSF53335">
    <property type="entry name" value="S-adenosyl-L-methionine-dependent methyltransferases"/>
    <property type="match status" value="1"/>
</dbReference>
<keyword evidence="5 6" id="KW-0949">S-adenosyl-L-methionine</keyword>
<dbReference type="RefSeq" id="WP_093269925.1">
    <property type="nucleotide sequence ID" value="NZ_FNDD01000003.1"/>
</dbReference>
<evidence type="ECO:0000256" key="7">
    <source>
        <dbReference type="PIRSR" id="PIRSR000410-1"/>
    </source>
</evidence>
<comment type="catalytic activity">
    <reaction evidence="1 6">
        <text>L-glutamyl-[protein] + S-adenosyl-L-methionine = [protein]-L-glutamate 5-O-methyl ester + S-adenosyl-L-homocysteine</text>
        <dbReference type="Rhea" id="RHEA:24452"/>
        <dbReference type="Rhea" id="RHEA-COMP:10208"/>
        <dbReference type="Rhea" id="RHEA-COMP:10311"/>
        <dbReference type="ChEBI" id="CHEBI:29973"/>
        <dbReference type="ChEBI" id="CHEBI:57856"/>
        <dbReference type="ChEBI" id="CHEBI:59789"/>
        <dbReference type="ChEBI" id="CHEBI:82795"/>
        <dbReference type="EC" id="2.1.1.80"/>
    </reaction>
</comment>
<name>A0A1G7XEU2_9VIBR</name>
<evidence type="ECO:0000256" key="2">
    <source>
        <dbReference type="ARBA" id="ARBA00002759"/>
    </source>
</evidence>
<feature type="binding site" evidence="7">
    <location>
        <position position="95"/>
    </location>
    <ligand>
        <name>S-adenosyl-L-methionine</name>
        <dbReference type="ChEBI" id="CHEBI:59789"/>
    </ligand>
</feature>
<feature type="binding site" evidence="7">
    <location>
        <position position="91"/>
    </location>
    <ligand>
        <name>S-adenosyl-L-methionine</name>
        <dbReference type="ChEBI" id="CHEBI:59789"/>
    </ligand>
</feature>
<dbReference type="Gene3D" id="1.10.155.10">
    <property type="entry name" value="Chemotaxis receptor methyltransferase CheR, N-terminal domain"/>
    <property type="match status" value="1"/>
</dbReference>
<dbReference type="Pfam" id="PF01739">
    <property type="entry name" value="CheR"/>
    <property type="match status" value="1"/>
</dbReference>
<feature type="binding site" evidence="7">
    <location>
        <begin position="215"/>
        <end position="216"/>
    </location>
    <ligand>
        <name>S-adenosyl-L-methionine</name>
        <dbReference type="ChEBI" id="CHEBI:59789"/>
    </ligand>
</feature>
<dbReference type="SUPFAM" id="SSF47757">
    <property type="entry name" value="Chemotaxis receptor methyltransferase CheR, N-terminal domain"/>
    <property type="match status" value="1"/>
</dbReference>
<evidence type="ECO:0000256" key="4">
    <source>
        <dbReference type="ARBA" id="ARBA00022679"/>
    </source>
</evidence>